<sequence length="58" mass="6334">MRQGSRLEAGLPLPVYRASFLRSGFLTVSTVVSLGLFLASSSGMKRPLTESLARLFFI</sequence>
<dbReference type="AlphaFoldDB" id="A0A0P9MSE7"/>
<evidence type="ECO:0000313" key="3">
    <source>
        <dbReference type="Proteomes" id="UP000050381"/>
    </source>
</evidence>
<evidence type="ECO:0000313" key="2">
    <source>
        <dbReference type="EMBL" id="KPW91681.1"/>
    </source>
</evidence>
<keyword evidence="1" id="KW-0472">Membrane</keyword>
<dbReference type="Proteomes" id="UP000050381">
    <property type="component" value="Unassembled WGS sequence"/>
</dbReference>
<evidence type="ECO:0000256" key="1">
    <source>
        <dbReference type="SAM" id="Phobius"/>
    </source>
</evidence>
<keyword evidence="1" id="KW-0812">Transmembrane</keyword>
<reference evidence="2 3" key="1">
    <citation type="submission" date="2015-09" db="EMBL/GenBank/DDBJ databases">
        <title>Genome announcement of multiple Pseudomonas syringae strains.</title>
        <authorList>
            <person name="Thakur S."/>
            <person name="Wang P.W."/>
            <person name="Gong Y."/>
            <person name="Weir B.S."/>
            <person name="Guttman D.S."/>
        </authorList>
    </citation>
    <scope>NUCLEOTIDE SEQUENCE [LARGE SCALE GENOMIC DNA]</scope>
    <source>
        <strain evidence="2 3">ICMP9419</strain>
    </source>
</reference>
<name>A0A0P9MSE7_PSESX</name>
<gene>
    <name evidence="2" type="ORF">ALO79_100374</name>
</gene>
<comment type="caution">
    <text evidence="2">The sequence shown here is derived from an EMBL/GenBank/DDBJ whole genome shotgun (WGS) entry which is preliminary data.</text>
</comment>
<proteinExistence type="predicted"/>
<protein>
    <submittedName>
        <fullName evidence="2">Uncharacterized protein</fullName>
    </submittedName>
</protein>
<feature type="transmembrane region" description="Helical" evidence="1">
    <location>
        <begin position="20"/>
        <end position="39"/>
    </location>
</feature>
<organism evidence="2 3">
    <name type="scientific">Pseudomonas syringae pv. castaneae</name>
    <dbReference type="NCBI Taxonomy" id="264450"/>
    <lineage>
        <taxon>Bacteria</taxon>
        <taxon>Pseudomonadati</taxon>
        <taxon>Pseudomonadota</taxon>
        <taxon>Gammaproteobacteria</taxon>
        <taxon>Pseudomonadales</taxon>
        <taxon>Pseudomonadaceae</taxon>
        <taxon>Pseudomonas</taxon>
        <taxon>Pseudomonas syringae</taxon>
    </lineage>
</organism>
<keyword evidence="1" id="KW-1133">Transmembrane helix</keyword>
<dbReference type="EMBL" id="LJQD01000436">
    <property type="protein sequence ID" value="KPW91681.1"/>
    <property type="molecule type" value="Genomic_DNA"/>
</dbReference>
<accession>A0A0P9MSE7</accession>